<dbReference type="Proteomes" id="UP000789508">
    <property type="component" value="Unassembled WGS sequence"/>
</dbReference>
<comment type="caution">
    <text evidence="1">The sequence shown here is derived from an EMBL/GenBank/DDBJ whole genome shotgun (WGS) entry which is preliminary data.</text>
</comment>
<dbReference type="EMBL" id="CAJVPS010035381">
    <property type="protein sequence ID" value="CAG8741223.1"/>
    <property type="molecule type" value="Genomic_DNA"/>
</dbReference>
<evidence type="ECO:0000313" key="2">
    <source>
        <dbReference type="Proteomes" id="UP000789508"/>
    </source>
</evidence>
<evidence type="ECO:0000313" key="1">
    <source>
        <dbReference type="EMBL" id="CAG8741223.1"/>
    </source>
</evidence>
<name>A0A9N9NLZ5_9GLOM</name>
<reference evidence="1" key="1">
    <citation type="submission" date="2021-06" db="EMBL/GenBank/DDBJ databases">
        <authorList>
            <person name="Kallberg Y."/>
            <person name="Tangrot J."/>
            <person name="Rosling A."/>
        </authorList>
    </citation>
    <scope>NUCLEOTIDE SEQUENCE</scope>
    <source>
        <strain evidence="1">FL130A</strain>
    </source>
</reference>
<accession>A0A9N9NLZ5</accession>
<dbReference type="AlphaFoldDB" id="A0A9N9NLZ5"/>
<gene>
    <name evidence="1" type="ORF">ALEPTO_LOCUS12964</name>
</gene>
<sequence>RELQKLLKLAKLQEKKQTWQQSIRPLELSPNNLYNEKAEDTMIVETVITEPTNTEVIQDIKMEPTTSEMKILSSSASIDNNQPLESNQSEMKNTIGQDNIAVDPLAIAQCHQKLTLKLSE</sequence>
<keyword evidence="2" id="KW-1185">Reference proteome</keyword>
<organism evidence="1 2">
    <name type="scientific">Ambispora leptoticha</name>
    <dbReference type="NCBI Taxonomy" id="144679"/>
    <lineage>
        <taxon>Eukaryota</taxon>
        <taxon>Fungi</taxon>
        <taxon>Fungi incertae sedis</taxon>
        <taxon>Mucoromycota</taxon>
        <taxon>Glomeromycotina</taxon>
        <taxon>Glomeromycetes</taxon>
        <taxon>Archaeosporales</taxon>
        <taxon>Ambisporaceae</taxon>
        <taxon>Ambispora</taxon>
    </lineage>
</organism>
<proteinExistence type="predicted"/>
<protein>
    <submittedName>
        <fullName evidence="1">13255_t:CDS:1</fullName>
    </submittedName>
</protein>
<feature type="non-terminal residue" evidence="1">
    <location>
        <position position="1"/>
    </location>
</feature>